<keyword evidence="3" id="KW-1185">Reference proteome</keyword>
<evidence type="ECO:0000313" key="3">
    <source>
        <dbReference type="Proteomes" id="UP000729402"/>
    </source>
</evidence>
<proteinExistence type="predicted"/>
<sequence>MPWTIGLEAGPTDPPTVSIPNPRPLLSPVQIQSSLMSLVGSSVVRWMGSRHTFVLGASGYLLFNAVNFVPSWGLLANRLPPAPATAVNSAPALTQPIAPATSVLSLIGIKGLSEANVDKICEAAENLVFFSWGFLMLQEMCAPSYSFHFRRCQCTSTSATTSLGFLASLDLCYLACLIGFIRIDGVKDQYNILIKFDIQSSTNSFYNHFNGRVMFVVFVLWKTINSLSWLSTRIVQLQVELNNLHAQYVLNDLTKTLEAFLLQYATILFTVLSDRN</sequence>
<evidence type="ECO:0000259" key="1">
    <source>
        <dbReference type="Pfam" id="PF07576"/>
    </source>
</evidence>
<dbReference type="Pfam" id="PF07576">
    <property type="entry name" value="BRAP2"/>
    <property type="match status" value="1"/>
</dbReference>
<accession>A0A8J5X1K1</accession>
<evidence type="ECO:0000313" key="2">
    <source>
        <dbReference type="EMBL" id="KAG8099705.1"/>
    </source>
</evidence>
<organism evidence="2 3">
    <name type="scientific">Zizania palustris</name>
    <name type="common">Northern wild rice</name>
    <dbReference type="NCBI Taxonomy" id="103762"/>
    <lineage>
        <taxon>Eukaryota</taxon>
        <taxon>Viridiplantae</taxon>
        <taxon>Streptophyta</taxon>
        <taxon>Embryophyta</taxon>
        <taxon>Tracheophyta</taxon>
        <taxon>Spermatophyta</taxon>
        <taxon>Magnoliopsida</taxon>
        <taxon>Liliopsida</taxon>
        <taxon>Poales</taxon>
        <taxon>Poaceae</taxon>
        <taxon>BOP clade</taxon>
        <taxon>Oryzoideae</taxon>
        <taxon>Oryzeae</taxon>
        <taxon>Zizaniinae</taxon>
        <taxon>Zizania</taxon>
    </lineage>
</organism>
<dbReference type="InterPro" id="IPR011422">
    <property type="entry name" value="BRAP2/ETP1_RRM"/>
</dbReference>
<reference evidence="2" key="2">
    <citation type="submission" date="2021-02" db="EMBL/GenBank/DDBJ databases">
        <authorList>
            <person name="Kimball J.A."/>
            <person name="Haas M.W."/>
            <person name="Macchietto M."/>
            <person name="Kono T."/>
            <person name="Duquette J."/>
            <person name="Shao M."/>
        </authorList>
    </citation>
    <scope>NUCLEOTIDE SEQUENCE</scope>
    <source>
        <tissue evidence="2">Fresh leaf tissue</tissue>
    </source>
</reference>
<dbReference type="Proteomes" id="UP000729402">
    <property type="component" value="Unassembled WGS sequence"/>
</dbReference>
<dbReference type="EMBL" id="JAAALK010000079">
    <property type="protein sequence ID" value="KAG8099705.1"/>
    <property type="molecule type" value="Genomic_DNA"/>
</dbReference>
<name>A0A8J5X1K1_ZIZPA</name>
<comment type="caution">
    <text evidence="2">The sequence shown here is derived from an EMBL/GenBank/DDBJ whole genome shotgun (WGS) entry which is preliminary data.</text>
</comment>
<reference evidence="2" key="1">
    <citation type="journal article" date="2021" name="bioRxiv">
        <title>Whole Genome Assembly and Annotation of Northern Wild Rice, Zizania palustris L., Supports a Whole Genome Duplication in the Zizania Genus.</title>
        <authorList>
            <person name="Haas M."/>
            <person name="Kono T."/>
            <person name="Macchietto M."/>
            <person name="Millas R."/>
            <person name="McGilp L."/>
            <person name="Shao M."/>
            <person name="Duquette J."/>
            <person name="Hirsch C.N."/>
            <person name="Kimball J."/>
        </authorList>
    </citation>
    <scope>NUCLEOTIDE SEQUENCE</scope>
    <source>
        <tissue evidence="2">Fresh leaf tissue</tissue>
    </source>
</reference>
<feature type="domain" description="BRCA1-associated 2/ETP1 RRM" evidence="1">
    <location>
        <begin position="178"/>
        <end position="212"/>
    </location>
</feature>
<dbReference type="AlphaFoldDB" id="A0A8J5X1K1"/>
<gene>
    <name evidence="2" type="ORF">GUJ93_ZPchr0013g37801</name>
</gene>
<protein>
    <recommendedName>
        <fullName evidence="1">BRCA1-associated 2/ETP1 RRM domain-containing protein</fullName>
    </recommendedName>
</protein>